<dbReference type="KEGG" id="lak:106175798"/>
<reference evidence="3" key="1">
    <citation type="journal article" date="2015" name="Nat. Commun.">
        <title>The Lingula genome provides insights into brachiopod evolution and the origin of phosphate biomineralization.</title>
        <authorList>
            <person name="Luo Y.J."/>
            <person name="Takeuchi T."/>
            <person name="Koyanagi R."/>
            <person name="Yamada L."/>
            <person name="Kanda M."/>
            <person name="Khalturina M."/>
            <person name="Fujie M."/>
            <person name="Yamasaki S.I."/>
            <person name="Endo K."/>
            <person name="Satoh N."/>
        </authorList>
    </citation>
    <scope>NUCLEOTIDE SEQUENCE</scope>
</reference>
<dbReference type="PANTHER" id="PTHR33802:SF1">
    <property type="entry name" value="XK-RELATED PROTEIN"/>
    <property type="match status" value="1"/>
</dbReference>
<feature type="transmembrane region" description="Helical" evidence="1">
    <location>
        <begin position="272"/>
        <end position="293"/>
    </location>
</feature>
<proteinExistence type="predicted"/>
<gene>
    <name evidence="3" type="primary">LOC106175798</name>
</gene>
<dbReference type="OrthoDB" id="5586934at2759"/>
<feature type="transmembrane region" description="Helical" evidence="1">
    <location>
        <begin position="9"/>
        <end position="30"/>
    </location>
</feature>
<evidence type="ECO:0000313" key="3">
    <source>
        <dbReference type="RefSeq" id="XP_013413402.1"/>
    </source>
</evidence>
<dbReference type="Proteomes" id="UP000085678">
    <property type="component" value="Unplaced"/>
</dbReference>
<keyword evidence="1" id="KW-0472">Membrane</keyword>
<accession>A0A1S3JSV3</accession>
<feature type="transmembrane region" description="Helical" evidence="1">
    <location>
        <begin position="104"/>
        <end position="126"/>
    </location>
</feature>
<feature type="transmembrane region" description="Helical" evidence="1">
    <location>
        <begin position="243"/>
        <end position="260"/>
    </location>
</feature>
<sequence>MKTQGHKPLLMLLILLTFAVYIAILFMNFLSSSWTLVGQDFEGLFLNNTGDVSDYFYLEITPAGWTFSIWGFIYTWQFLWLIYVAASMCRKSTMGSYLYVDPQLVPTGLFFVFIINNVLNVAWLILFDRMLIIWSMVDLFLITFSLYVAIFLTHRQLEKIAPNLVSMKSVKDIWMIRFFVQNGLAFYATWCTIASLLNTAIVLSYTIGIKQDIACTIVLGVLAGEILVWFGLDIFVFDRYTRYNFSPIIVLILALSGSLAKNWDPEKRNSIITVAILGVAVVIGLVKVILMFYRHCTRPLYSHLYTLDKI</sequence>
<dbReference type="AlphaFoldDB" id="A0A1S3JSV3"/>
<protein>
    <submittedName>
        <fullName evidence="3">Uncharacterized protein LOC106175798</fullName>
    </submittedName>
</protein>
<dbReference type="InParanoid" id="A0A1S3JSV3"/>
<feature type="transmembrane region" description="Helical" evidence="1">
    <location>
        <begin position="184"/>
        <end position="207"/>
    </location>
</feature>
<evidence type="ECO:0000256" key="1">
    <source>
        <dbReference type="SAM" id="Phobius"/>
    </source>
</evidence>
<reference evidence="3" key="2">
    <citation type="submission" date="2025-08" db="UniProtKB">
        <authorList>
            <consortium name="RefSeq"/>
        </authorList>
    </citation>
    <scope>IDENTIFICATION</scope>
</reference>
<name>A0A1S3JSV3_LINAN</name>
<keyword evidence="2" id="KW-1185">Reference proteome</keyword>
<feature type="transmembrane region" description="Helical" evidence="1">
    <location>
        <begin position="63"/>
        <end position="83"/>
    </location>
</feature>
<organism evidence="2 3">
    <name type="scientific">Lingula anatina</name>
    <name type="common">Brachiopod</name>
    <name type="synonym">Lingula unguis</name>
    <dbReference type="NCBI Taxonomy" id="7574"/>
    <lineage>
        <taxon>Eukaryota</taxon>
        <taxon>Metazoa</taxon>
        <taxon>Spiralia</taxon>
        <taxon>Lophotrochozoa</taxon>
        <taxon>Brachiopoda</taxon>
        <taxon>Linguliformea</taxon>
        <taxon>Lingulata</taxon>
        <taxon>Lingulida</taxon>
        <taxon>Linguloidea</taxon>
        <taxon>Lingulidae</taxon>
        <taxon>Lingula</taxon>
    </lineage>
</organism>
<evidence type="ECO:0000313" key="2">
    <source>
        <dbReference type="Proteomes" id="UP000085678"/>
    </source>
</evidence>
<dbReference type="PANTHER" id="PTHR33802">
    <property type="entry name" value="SI:CH211-161H7.5-RELATED"/>
    <property type="match status" value="1"/>
</dbReference>
<dbReference type="GeneID" id="106175798"/>
<dbReference type="RefSeq" id="XP_013413402.1">
    <property type="nucleotide sequence ID" value="XM_013557948.2"/>
</dbReference>
<feature type="transmembrane region" description="Helical" evidence="1">
    <location>
        <begin position="213"/>
        <end position="236"/>
    </location>
</feature>
<keyword evidence="1" id="KW-0812">Transmembrane</keyword>
<keyword evidence="1" id="KW-1133">Transmembrane helix</keyword>
<feature type="transmembrane region" description="Helical" evidence="1">
    <location>
        <begin position="132"/>
        <end position="152"/>
    </location>
</feature>